<dbReference type="STRING" id="602072.A0A1R3S001"/>
<feature type="compositionally biased region" description="Polar residues" evidence="1">
    <location>
        <begin position="206"/>
        <end position="216"/>
    </location>
</feature>
<feature type="region of interest" description="Disordered" evidence="1">
    <location>
        <begin position="715"/>
        <end position="756"/>
    </location>
</feature>
<feature type="compositionally biased region" description="Basic and acidic residues" evidence="1">
    <location>
        <begin position="181"/>
        <end position="204"/>
    </location>
</feature>
<protein>
    <recommendedName>
        <fullName evidence="2">Ras-associating domain-containing protein</fullName>
    </recommendedName>
</protein>
<organism evidence="3 4">
    <name type="scientific">Aspergillus carbonarius (strain ITEM 5010)</name>
    <dbReference type="NCBI Taxonomy" id="602072"/>
    <lineage>
        <taxon>Eukaryota</taxon>
        <taxon>Fungi</taxon>
        <taxon>Dikarya</taxon>
        <taxon>Ascomycota</taxon>
        <taxon>Pezizomycotina</taxon>
        <taxon>Eurotiomycetes</taxon>
        <taxon>Eurotiomycetidae</taxon>
        <taxon>Eurotiales</taxon>
        <taxon>Aspergillaceae</taxon>
        <taxon>Aspergillus</taxon>
        <taxon>Aspergillus subgen. Circumdati</taxon>
    </lineage>
</organism>
<dbReference type="PANTHER" id="PTHR38700:SF1">
    <property type="entry name" value="PH DOMAIN-CONTAINING PROTEIN"/>
    <property type="match status" value="1"/>
</dbReference>
<feature type="region of interest" description="Disordered" evidence="1">
    <location>
        <begin position="545"/>
        <end position="586"/>
    </location>
</feature>
<feature type="compositionally biased region" description="Basic and acidic residues" evidence="1">
    <location>
        <begin position="136"/>
        <end position="145"/>
    </location>
</feature>
<feature type="compositionally biased region" description="Polar residues" evidence="1">
    <location>
        <begin position="56"/>
        <end position="72"/>
    </location>
</feature>
<dbReference type="Gene3D" id="2.30.29.30">
    <property type="entry name" value="Pleckstrin-homology domain (PH domain)/Phosphotyrosine-binding domain (PTB)"/>
    <property type="match status" value="1"/>
</dbReference>
<evidence type="ECO:0000313" key="4">
    <source>
        <dbReference type="Proteomes" id="UP000188318"/>
    </source>
</evidence>
<dbReference type="Gene3D" id="3.10.20.90">
    <property type="entry name" value="Phosphatidylinositol 3-kinase Catalytic Subunit, Chain A, domain 1"/>
    <property type="match status" value="1"/>
</dbReference>
<feature type="compositionally biased region" description="Pro residues" evidence="1">
    <location>
        <begin position="36"/>
        <end position="46"/>
    </location>
</feature>
<gene>
    <name evidence="3" type="ORF">ASPCADRAFT_203971</name>
</gene>
<dbReference type="EMBL" id="KV907494">
    <property type="protein sequence ID" value="OOG00085.1"/>
    <property type="molecule type" value="Genomic_DNA"/>
</dbReference>
<feature type="compositionally biased region" description="Basic residues" evidence="1">
    <location>
        <begin position="21"/>
        <end position="30"/>
    </location>
</feature>
<dbReference type="SUPFAM" id="SSF54236">
    <property type="entry name" value="Ubiquitin-like"/>
    <property type="match status" value="1"/>
</dbReference>
<evidence type="ECO:0000313" key="3">
    <source>
        <dbReference type="EMBL" id="OOG00085.1"/>
    </source>
</evidence>
<evidence type="ECO:0000259" key="2">
    <source>
        <dbReference type="Pfam" id="PF00788"/>
    </source>
</evidence>
<feature type="region of interest" description="Disordered" evidence="1">
    <location>
        <begin position="1"/>
        <end position="226"/>
    </location>
</feature>
<dbReference type="AlphaFoldDB" id="A0A1R3S001"/>
<dbReference type="PANTHER" id="PTHR38700">
    <property type="entry name" value="YALI0E22418P"/>
    <property type="match status" value="1"/>
</dbReference>
<dbReference type="GO" id="GO:0007165">
    <property type="term" value="P:signal transduction"/>
    <property type="evidence" value="ECO:0007669"/>
    <property type="project" value="InterPro"/>
</dbReference>
<keyword evidence="4" id="KW-1185">Reference proteome</keyword>
<feature type="compositionally biased region" description="Polar residues" evidence="1">
    <location>
        <begin position="725"/>
        <end position="754"/>
    </location>
</feature>
<dbReference type="InterPro" id="IPR011993">
    <property type="entry name" value="PH-like_dom_sf"/>
</dbReference>
<evidence type="ECO:0000256" key="1">
    <source>
        <dbReference type="SAM" id="MobiDB-lite"/>
    </source>
</evidence>
<dbReference type="InterPro" id="IPR000159">
    <property type="entry name" value="RA_dom"/>
</dbReference>
<dbReference type="OrthoDB" id="6235964at2759"/>
<proteinExistence type="predicted"/>
<dbReference type="OMA" id="QTWRSWY"/>
<dbReference type="InterPro" id="IPR029071">
    <property type="entry name" value="Ubiquitin-like_domsf"/>
</dbReference>
<feature type="compositionally biased region" description="Basic and acidic residues" evidence="1">
    <location>
        <begin position="112"/>
        <end position="126"/>
    </location>
</feature>
<dbReference type="Pfam" id="PF00788">
    <property type="entry name" value="RA"/>
    <property type="match status" value="1"/>
</dbReference>
<feature type="region of interest" description="Disordered" evidence="1">
    <location>
        <begin position="771"/>
        <end position="812"/>
    </location>
</feature>
<sequence>MAMEKQDNVVAGQHPAPMKFSRYRSVRKAAAKQPPEANPLPPPVSIPPVASASPSRANTNYANGSGNIQRSMSRYRRRAPTAHSEVDLKPPAPAPVPGYKAPVDGGVNGDSVHPHFQDSEGAEMVRMRNKLAVRLASRERRPHGNDEDEESEREKHRQNAMDRLTGGEIQPSVPASHPRSATRERSADKVEDHSNRRPRKDPEYQGRTTGASASRRASNEPRRQSLTDAAKSLPKGHAHGDSPLATAIDTNVPAQFPGIDAPVSAVNARERRVHVQYRKTSLRICVTPSTSARDIVSAALEQMAAGVDPEKFILMESFAELGLERPLRRYEYVRDVMNSWTHDEQNTLIVVPAASLDALTLLDGQNVSLGQPADVTFYMYYSQRPRKWDKRYVTLRSDGQVTVSKKENAQESANACHLSDFDVYSPTASYLANNVKPPKKFCQAVKSQQKSNMFLTTENFMHFFSTSDRDVADGWYRAVQTWRSWYLVTMLGAGKTLEAETAYADETPTGKSPPKPLLNPFEDTANEIKPPLPALERTRSMRTKEFFSHKKSTRERGPPPTSFPKLLTGESDLAAGSSSDEAPFSASGLLGRTYTMRQRAMKEREEQEKLENEELSKQGLIGAMGSRRPSRTNTMTSTHGPDPNLIRRTQSMRTKPLVDLTPVYQEPPQHIRKGRGVAVEPGLPLIDAATGIEAPGGIQIPSATTWRRPQVLPEPAAPEVRTRNRSNTARSINNQQRYHHTAPTTPTDGENIRSQDGPFIPNSLLARSVPIATSQGPPVGHGVATGDRNASKPMLDMSPENPFAEGSLLRGL</sequence>
<name>A0A1R3S001_ASPC5</name>
<dbReference type="Proteomes" id="UP000188318">
    <property type="component" value="Unassembled WGS sequence"/>
</dbReference>
<dbReference type="SUPFAM" id="SSF50729">
    <property type="entry name" value="PH domain-like"/>
    <property type="match status" value="1"/>
</dbReference>
<feature type="region of interest" description="Disordered" evidence="1">
    <location>
        <begin position="623"/>
        <end position="647"/>
    </location>
</feature>
<dbReference type="VEuPathDB" id="FungiDB:ASPCADRAFT_203971"/>
<accession>A0A1R3S001</accession>
<reference evidence="4" key="1">
    <citation type="journal article" date="2017" name="Genome Biol.">
        <title>Comparative genomics reveals high biological diversity and specific adaptations in the industrially and medically important fungal genus Aspergillus.</title>
        <authorList>
            <person name="de Vries R.P."/>
            <person name="Riley R."/>
            <person name="Wiebenga A."/>
            <person name="Aguilar-Osorio G."/>
            <person name="Amillis S."/>
            <person name="Uchima C.A."/>
            <person name="Anderluh G."/>
            <person name="Asadollahi M."/>
            <person name="Askin M."/>
            <person name="Barry K."/>
            <person name="Battaglia E."/>
            <person name="Bayram O."/>
            <person name="Benocci T."/>
            <person name="Braus-Stromeyer S.A."/>
            <person name="Caldana C."/>
            <person name="Canovas D."/>
            <person name="Cerqueira G.C."/>
            <person name="Chen F."/>
            <person name="Chen W."/>
            <person name="Choi C."/>
            <person name="Clum A."/>
            <person name="Dos Santos R.A."/>
            <person name="Damasio A.R."/>
            <person name="Diallinas G."/>
            <person name="Emri T."/>
            <person name="Fekete E."/>
            <person name="Flipphi M."/>
            <person name="Freyberg S."/>
            <person name="Gallo A."/>
            <person name="Gournas C."/>
            <person name="Habgood R."/>
            <person name="Hainaut M."/>
            <person name="Harispe M.L."/>
            <person name="Henrissat B."/>
            <person name="Hilden K.S."/>
            <person name="Hope R."/>
            <person name="Hossain A."/>
            <person name="Karabika E."/>
            <person name="Karaffa L."/>
            <person name="Karanyi Z."/>
            <person name="Krasevec N."/>
            <person name="Kuo A."/>
            <person name="Kusch H."/>
            <person name="LaButti K."/>
            <person name="Lagendijk E.L."/>
            <person name="Lapidus A."/>
            <person name="Levasseur A."/>
            <person name="Lindquist E."/>
            <person name="Lipzen A."/>
            <person name="Logrieco A.F."/>
            <person name="MacCabe A."/>
            <person name="Maekelae M.R."/>
            <person name="Malavazi I."/>
            <person name="Melin P."/>
            <person name="Meyer V."/>
            <person name="Mielnichuk N."/>
            <person name="Miskei M."/>
            <person name="Molnar A.P."/>
            <person name="Mule G."/>
            <person name="Ngan C.Y."/>
            <person name="Orejas M."/>
            <person name="Orosz E."/>
            <person name="Ouedraogo J.P."/>
            <person name="Overkamp K.M."/>
            <person name="Park H.-S."/>
            <person name="Perrone G."/>
            <person name="Piumi F."/>
            <person name="Punt P.J."/>
            <person name="Ram A.F."/>
            <person name="Ramon A."/>
            <person name="Rauscher S."/>
            <person name="Record E."/>
            <person name="Riano-Pachon D.M."/>
            <person name="Robert V."/>
            <person name="Roehrig J."/>
            <person name="Ruller R."/>
            <person name="Salamov A."/>
            <person name="Salih N.S."/>
            <person name="Samson R.A."/>
            <person name="Sandor E."/>
            <person name="Sanguinetti M."/>
            <person name="Schuetze T."/>
            <person name="Sepcic K."/>
            <person name="Shelest E."/>
            <person name="Sherlock G."/>
            <person name="Sophianopoulou V."/>
            <person name="Squina F.M."/>
            <person name="Sun H."/>
            <person name="Susca A."/>
            <person name="Todd R.B."/>
            <person name="Tsang A."/>
            <person name="Unkles S.E."/>
            <person name="van de Wiele N."/>
            <person name="van Rossen-Uffink D."/>
            <person name="Oliveira J.V."/>
            <person name="Vesth T.C."/>
            <person name="Visser J."/>
            <person name="Yu J.-H."/>
            <person name="Zhou M."/>
            <person name="Andersen M.R."/>
            <person name="Archer D.B."/>
            <person name="Baker S.E."/>
            <person name="Benoit I."/>
            <person name="Brakhage A.A."/>
            <person name="Braus G.H."/>
            <person name="Fischer R."/>
            <person name="Frisvad J.C."/>
            <person name="Goldman G.H."/>
            <person name="Houbraken J."/>
            <person name="Oakley B."/>
            <person name="Pocsi I."/>
            <person name="Scazzocchio C."/>
            <person name="Seiboth B."/>
            <person name="vanKuyk P.A."/>
            <person name="Wortman J."/>
            <person name="Dyer P.S."/>
            <person name="Grigoriev I.V."/>
        </authorList>
    </citation>
    <scope>NUCLEOTIDE SEQUENCE [LARGE SCALE GENOMIC DNA]</scope>
    <source>
        <strain evidence="4">ITEM 5010</strain>
    </source>
</reference>
<feature type="domain" description="Ras-associating" evidence="2">
    <location>
        <begin position="280"/>
        <end position="347"/>
    </location>
</feature>